<name>A0A7L5C0I5_9RHOB</name>
<sequence length="705" mass="73207">MIDLKSLAPLFRPASIAIVGASDNPAKIGGLPIRYLKAAGFSGAIHPVNPARETVQGLTAWPRLADIPGDVDLVVIAVPARDVRGVLLKAAEKGVKGAIIFSAGFAELGASGAVEQAELAAIGRGAGIRMLGPNCSGFANFSNGAWVTFAPLLGEGQARPGNVGMVSQSGAFANFGYRVGRDRGVAFSQWITTGNAIDVDVADGVAFLADDPQTKAILFYMEGCADGRKFADALAFARSKKKPVIGVKVGATGAGAAAVGSHTASLAGADHVFDAVMRQHGVYRARTVEELFDIGYAAANGAAPVNDKVAIASISGGVGVLLADAAASCGLDVAPMPAAAQDTIRGIIPFAGATNPVDVTAQVINDLDLLEKCLDVILQQGEYGTVACFMGYLGLSEEYSPRILPLLNAIRARRPDSTVVFSTLFRPEIRAQLVAEGHLFFEEPTHAIRAVSALRGFADSFSRQAEAAPQLEKPAPALAGAEGALNEFDSLSLLREAGVPAVAPLRVRFEEEARRAFRALAKDRPGPVVLKILSSDLMHKSDVGGVALGLETEDAAAEAFARITSLVAENAPDARTEGCLLAPMMWGGVETILGVARDPIFGPVVMFGLGGVFAETLKDVTFRVAPFGEEEAARMIGEIRASAVLGGVRGAPAVDRAALARALSTLSRFAAANADRIESVDVNPFLVRPEGAVALDAVVTARARE</sequence>
<dbReference type="SUPFAM" id="SSF51735">
    <property type="entry name" value="NAD(P)-binding Rossmann-fold domains"/>
    <property type="match status" value="1"/>
</dbReference>
<evidence type="ECO:0000313" key="4">
    <source>
        <dbReference type="Proteomes" id="UP000503336"/>
    </source>
</evidence>
<dbReference type="Gene3D" id="3.30.1490.20">
    <property type="entry name" value="ATP-grasp fold, A domain"/>
    <property type="match status" value="1"/>
</dbReference>
<dbReference type="Pfam" id="PF19045">
    <property type="entry name" value="Ligase_CoA_2"/>
    <property type="match status" value="1"/>
</dbReference>
<proteinExistence type="predicted"/>
<keyword evidence="3" id="KW-0436">Ligase</keyword>
<dbReference type="KEGG" id="hdh:G5B40_14890"/>
<evidence type="ECO:0000313" key="3">
    <source>
        <dbReference type="EMBL" id="QIE56608.1"/>
    </source>
</evidence>
<dbReference type="GO" id="GO:0043758">
    <property type="term" value="F:acetate-CoA ligase (ADP-forming) activity"/>
    <property type="evidence" value="ECO:0007669"/>
    <property type="project" value="InterPro"/>
</dbReference>
<dbReference type="SUPFAM" id="SSF56059">
    <property type="entry name" value="Glutathione synthetase ATP-binding domain-like"/>
    <property type="match status" value="1"/>
</dbReference>
<dbReference type="EMBL" id="CP049056">
    <property type="protein sequence ID" value="QIE56608.1"/>
    <property type="molecule type" value="Genomic_DNA"/>
</dbReference>
<dbReference type="Gene3D" id="3.30.470.20">
    <property type="entry name" value="ATP-grasp fold, B domain"/>
    <property type="match status" value="1"/>
</dbReference>
<dbReference type="Proteomes" id="UP000503336">
    <property type="component" value="Chromosome"/>
</dbReference>
<keyword evidence="1" id="KW-0816">Tricarboxylic acid cycle</keyword>
<evidence type="ECO:0000259" key="2">
    <source>
        <dbReference type="SMART" id="SM00881"/>
    </source>
</evidence>
<dbReference type="InterPro" id="IPR003781">
    <property type="entry name" value="CoA-bd"/>
</dbReference>
<keyword evidence="4" id="KW-1185">Reference proteome</keyword>
<dbReference type="Gene3D" id="3.40.50.261">
    <property type="entry name" value="Succinyl-CoA synthetase domains"/>
    <property type="match status" value="2"/>
</dbReference>
<dbReference type="InterPro" id="IPR043938">
    <property type="entry name" value="Ligase_CoA_dom"/>
</dbReference>
<dbReference type="Gene3D" id="3.40.50.720">
    <property type="entry name" value="NAD(P)-binding Rossmann-like Domain"/>
    <property type="match status" value="1"/>
</dbReference>
<dbReference type="SUPFAM" id="SSF52210">
    <property type="entry name" value="Succinyl-CoA synthetase domains"/>
    <property type="match status" value="2"/>
</dbReference>
<dbReference type="Pfam" id="PF13380">
    <property type="entry name" value="CoA_binding_2"/>
    <property type="match status" value="1"/>
</dbReference>
<evidence type="ECO:0000256" key="1">
    <source>
        <dbReference type="ARBA" id="ARBA00022532"/>
    </source>
</evidence>
<dbReference type="SMART" id="SM00881">
    <property type="entry name" value="CoA_binding"/>
    <property type="match status" value="1"/>
</dbReference>
<dbReference type="Pfam" id="PF13607">
    <property type="entry name" value="Succ_CoA_lig"/>
    <property type="match status" value="1"/>
</dbReference>
<dbReference type="PANTHER" id="PTHR42793">
    <property type="entry name" value="COA BINDING DOMAIN CONTAINING PROTEIN"/>
    <property type="match status" value="1"/>
</dbReference>
<dbReference type="Pfam" id="PF13549">
    <property type="entry name" value="ATP-grasp_5"/>
    <property type="match status" value="1"/>
</dbReference>
<dbReference type="PANTHER" id="PTHR42793:SF4">
    <property type="entry name" value="BLL6376 PROTEIN"/>
    <property type="match status" value="1"/>
</dbReference>
<dbReference type="AlphaFoldDB" id="A0A7L5C0I5"/>
<dbReference type="InterPro" id="IPR013815">
    <property type="entry name" value="ATP_grasp_subdomain_1"/>
</dbReference>
<feature type="domain" description="CoA-binding" evidence="2">
    <location>
        <begin position="10"/>
        <end position="105"/>
    </location>
</feature>
<accession>A0A7L5C0I5</accession>
<dbReference type="GO" id="GO:0006099">
    <property type="term" value="P:tricarboxylic acid cycle"/>
    <property type="evidence" value="ECO:0007669"/>
    <property type="project" value="UniProtKB-KW"/>
</dbReference>
<dbReference type="RefSeq" id="WP_165100067.1">
    <property type="nucleotide sequence ID" value="NZ_CP049056.1"/>
</dbReference>
<protein>
    <submittedName>
        <fullName evidence="3">Acetate--CoA ligase family protein</fullName>
    </submittedName>
</protein>
<dbReference type="InterPro" id="IPR016102">
    <property type="entry name" value="Succinyl-CoA_synth-like"/>
</dbReference>
<dbReference type="InterPro" id="IPR036291">
    <property type="entry name" value="NAD(P)-bd_dom_sf"/>
</dbReference>
<gene>
    <name evidence="3" type="ORF">G5B40_14890</name>
</gene>
<dbReference type="GO" id="GO:0005524">
    <property type="term" value="F:ATP binding"/>
    <property type="evidence" value="ECO:0007669"/>
    <property type="project" value="InterPro"/>
</dbReference>
<organism evidence="3 4">
    <name type="scientific">Pikeienuella piscinae</name>
    <dbReference type="NCBI Taxonomy" id="2748098"/>
    <lineage>
        <taxon>Bacteria</taxon>
        <taxon>Pseudomonadati</taxon>
        <taxon>Pseudomonadota</taxon>
        <taxon>Alphaproteobacteria</taxon>
        <taxon>Rhodobacterales</taxon>
        <taxon>Paracoccaceae</taxon>
        <taxon>Pikeienuella</taxon>
    </lineage>
</organism>
<reference evidence="3 4" key="1">
    <citation type="submission" date="2020-02" db="EMBL/GenBank/DDBJ databases">
        <title>complete genome sequence of Rhodobacteraceae bacterium.</title>
        <authorList>
            <person name="Park J."/>
            <person name="Kim Y.-S."/>
            <person name="Kim K.-H."/>
        </authorList>
    </citation>
    <scope>NUCLEOTIDE SEQUENCE [LARGE SCALE GENOMIC DNA]</scope>
    <source>
        <strain evidence="3 4">RR4-56</strain>
    </source>
</reference>
<dbReference type="InterPro" id="IPR032875">
    <property type="entry name" value="Succ_CoA_lig_flav_dom"/>
</dbReference>